<dbReference type="Gene3D" id="3.30.70.1820">
    <property type="entry name" value="L1 transposable element, RRM domain"/>
    <property type="match status" value="1"/>
</dbReference>
<gene>
    <name evidence="1" type="ORF">AAFF_G00439860</name>
</gene>
<evidence type="ECO:0000313" key="1">
    <source>
        <dbReference type="EMBL" id="KAJ8397437.1"/>
    </source>
</evidence>
<dbReference type="AlphaFoldDB" id="A0AAD7WHS0"/>
<proteinExistence type="predicted"/>
<dbReference type="InterPro" id="IPR004244">
    <property type="entry name" value="Transposase_22"/>
</dbReference>
<evidence type="ECO:0000313" key="2">
    <source>
        <dbReference type="Proteomes" id="UP001221898"/>
    </source>
</evidence>
<sequence>MNHVKKLGKINDDLKQQVENCENHSLRFLRVPELAEGRDTMGFMNRFFPQLLGLENYPDVLVIEWVHRSPTFCQGNFDKGPQPILIKLLNFQDKVKILWFTREKKNLQYNGARFHIYPDFSADL</sequence>
<dbReference type="Proteomes" id="UP001221898">
    <property type="component" value="Unassembled WGS sequence"/>
</dbReference>
<organism evidence="1 2">
    <name type="scientific">Aldrovandia affinis</name>
    <dbReference type="NCBI Taxonomy" id="143900"/>
    <lineage>
        <taxon>Eukaryota</taxon>
        <taxon>Metazoa</taxon>
        <taxon>Chordata</taxon>
        <taxon>Craniata</taxon>
        <taxon>Vertebrata</taxon>
        <taxon>Euteleostomi</taxon>
        <taxon>Actinopterygii</taxon>
        <taxon>Neopterygii</taxon>
        <taxon>Teleostei</taxon>
        <taxon>Notacanthiformes</taxon>
        <taxon>Halosauridae</taxon>
        <taxon>Aldrovandia</taxon>
    </lineage>
</organism>
<dbReference type="PANTHER" id="PTHR11505">
    <property type="entry name" value="L1 TRANSPOSABLE ELEMENT-RELATED"/>
    <property type="match status" value="1"/>
</dbReference>
<accession>A0AAD7WHS0</accession>
<keyword evidence="2" id="KW-1185">Reference proteome</keyword>
<dbReference type="EMBL" id="JAINUG010000098">
    <property type="protein sequence ID" value="KAJ8397437.1"/>
    <property type="molecule type" value="Genomic_DNA"/>
</dbReference>
<comment type="caution">
    <text evidence="1">The sequence shown here is derived from an EMBL/GenBank/DDBJ whole genome shotgun (WGS) entry which is preliminary data.</text>
</comment>
<protein>
    <submittedName>
        <fullName evidence="1">Uncharacterized protein</fullName>
    </submittedName>
</protein>
<name>A0AAD7WHS0_9TELE</name>
<reference evidence="1" key="1">
    <citation type="journal article" date="2023" name="Science">
        <title>Genome structures resolve the early diversification of teleost fishes.</title>
        <authorList>
            <person name="Parey E."/>
            <person name="Louis A."/>
            <person name="Montfort J."/>
            <person name="Bouchez O."/>
            <person name="Roques C."/>
            <person name="Iampietro C."/>
            <person name="Lluch J."/>
            <person name="Castinel A."/>
            <person name="Donnadieu C."/>
            <person name="Desvignes T."/>
            <person name="Floi Bucao C."/>
            <person name="Jouanno E."/>
            <person name="Wen M."/>
            <person name="Mejri S."/>
            <person name="Dirks R."/>
            <person name="Jansen H."/>
            <person name="Henkel C."/>
            <person name="Chen W.J."/>
            <person name="Zahm M."/>
            <person name="Cabau C."/>
            <person name="Klopp C."/>
            <person name="Thompson A.W."/>
            <person name="Robinson-Rechavi M."/>
            <person name="Braasch I."/>
            <person name="Lecointre G."/>
            <person name="Bobe J."/>
            <person name="Postlethwait J.H."/>
            <person name="Berthelot C."/>
            <person name="Roest Crollius H."/>
            <person name="Guiguen Y."/>
        </authorList>
    </citation>
    <scope>NUCLEOTIDE SEQUENCE</scope>
    <source>
        <strain evidence="1">NC1722</strain>
    </source>
</reference>